<protein>
    <recommendedName>
        <fullName evidence="4">Lipoprotein</fullName>
    </recommendedName>
</protein>
<organism evidence="2 3">
    <name type="scientific">Caenispirillum bisanense</name>
    <dbReference type="NCBI Taxonomy" id="414052"/>
    <lineage>
        <taxon>Bacteria</taxon>
        <taxon>Pseudomonadati</taxon>
        <taxon>Pseudomonadota</taxon>
        <taxon>Alphaproteobacteria</taxon>
        <taxon>Rhodospirillales</taxon>
        <taxon>Novispirillaceae</taxon>
        <taxon>Caenispirillum</taxon>
    </lineage>
</organism>
<dbReference type="AlphaFoldDB" id="A0A286GKQ4"/>
<gene>
    <name evidence="2" type="ORF">SAMN05421508_105167</name>
</gene>
<sequence length="163" mass="16380">MTTMPRRLLPVALLLTLAACAGEDKAPEPTAAAAVTPAAVATGTLPGVTAAALPEALAQAYTVLAESAQGQPAEVFQAKAAAAGTGALPEPEAPMTPDLHRAEAALRIALANNAGALLPREAATAQAAYDCWAVAERTGAPPSAAVDCRALFGSSIRELWARS</sequence>
<keyword evidence="3" id="KW-1185">Reference proteome</keyword>
<reference evidence="2 3" key="1">
    <citation type="submission" date="2017-09" db="EMBL/GenBank/DDBJ databases">
        <authorList>
            <person name="Ehlers B."/>
            <person name="Leendertz F.H."/>
        </authorList>
    </citation>
    <scope>NUCLEOTIDE SEQUENCE [LARGE SCALE GENOMIC DNA]</scope>
    <source>
        <strain evidence="2 3">USBA 140</strain>
    </source>
</reference>
<dbReference type="PROSITE" id="PS51257">
    <property type="entry name" value="PROKAR_LIPOPROTEIN"/>
    <property type="match status" value="1"/>
</dbReference>
<evidence type="ECO:0000256" key="1">
    <source>
        <dbReference type="SAM" id="SignalP"/>
    </source>
</evidence>
<proteinExistence type="predicted"/>
<feature type="chain" id="PRO_5012245012" description="Lipoprotein" evidence="1">
    <location>
        <begin position="22"/>
        <end position="163"/>
    </location>
</feature>
<evidence type="ECO:0008006" key="4">
    <source>
        <dbReference type="Google" id="ProtNLM"/>
    </source>
</evidence>
<evidence type="ECO:0000313" key="3">
    <source>
        <dbReference type="Proteomes" id="UP000219621"/>
    </source>
</evidence>
<name>A0A286GKQ4_9PROT</name>
<dbReference type="Proteomes" id="UP000219621">
    <property type="component" value="Unassembled WGS sequence"/>
</dbReference>
<accession>A0A286GKQ4</accession>
<dbReference type="EMBL" id="OCNJ01000005">
    <property type="protein sequence ID" value="SOD96123.1"/>
    <property type="molecule type" value="Genomic_DNA"/>
</dbReference>
<evidence type="ECO:0000313" key="2">
    <source>
        <dbReference type="EMBL" id="SOD96123.1"/>
    </source>
</evidence>
<dbReference type="RefSeq" id="WP_141415128.1">
    <property type="nucleotide sequence ID" value="NZ_OCNJ01000005.1"/>
</dbReference>
<feature type="signal peptide" evidence="1">
    <location>
        <begin position="1"/>
        <end position="21"/>
    </location>
</feature>
<keyword evidence="1" id="KW-0732">Signal</keyword>